<protein>
    <recommendedName>
        <fullName evidence="1">t-SNARE coiled-coil homology domain-containing protein</fullName>
    </recommendedName>
</protein>
<reference evidence="2" key="1">
    <citation type="journal article" date="2020" name="Nature">
        <title>Giant virus diversity and host interactions through global metagenomics.</title>
        <authorList>
            <person name="Schulz F."/>
            <person name="Roux S."/>
            <person name="Paez-Espino D."/>
            <person name="Jungbluth S."/>
            <person name="Walsh D.A."/>
            <person name="Denef V.J."/>
            <person name="McMahon K.D."/>
            <person name="Konstantinidis K.T."/>
            <person name="Eloe-Fadrosh E.A."/>
            <person name="Kyrpides N.C."/>
            <person name="Woyke T."/>
        </authorList>
    </citation>
    <scope>NUCLEOTIDE SEQUENCE</scope>
    <source>
        <strain evidence="2">GVMAG-S-1017745-26</strain>
    </source>
</reference>
<dbReference type="EMBL" id="MN740584">
    <property type="protein sequence ID" value="QHU35231.1"/>
    <property type="molecule type" value="Genomic_DNA"/>
</dbReference>
<evidence type="ECO:0000259" key="1">
    <source>
        <dbReference type="PROSITE" id="PS50192"/>
    </source>
</evidence>
<dbReference type="Gene3D" id="1.20.5.110">
    <property type="match status" value="1"/>
</dbReference>
<dbReference type="AlphaFoldDB" id="A0A6C0LZQ1"/>
<organism evidence="2">
    <name type="scientific">viral metagenome</name>
    <dbReference type="NCBI Taxonomy" id="1070528"/>
    <lineage>
        <taxon>unclassified sequences</taxon>
        <taxon>metagenomes</taxon>
        <taxon>organismal metagenomes</taxon>
    </lineage>
</organism>
<dbReference type="InterPro" id="IPR000727">
    <property type="entry name" value="T_SNARE_dom"/>
</dbReference>
<accession>A0A6C0LZQ1</accession>
<proteinExistence type="predicted"/>
<dbReference type="SUPFAM" id="SSF58038">
    <property type="entry name" value="SNARE fusion complex"/>
    <property type="match status" value="1"/>
</dbReference>
<name>A0A6C0LZQ1_9ZZZZ</name>
<evidence type="ECO:0000313" key="2">
    <source>
        <dbReference type="EMBL" id="QHU35231.1"/>
    </source>
</evidence>
<feature type="domain" description="T-SNARE coiled-coil homology" evidence="1">
    <location>
        <begin position="113"/>
        <end position="162"/>
    </location>
</feature>
<dbReference type="PROSITE" id="PS50192">
    <property type="entry name" value="T_SNARE"/>
    <property type="match status" value="1"/>
</dbReference>
<sequence length="166" mass="19283">MDSKQEINKYWEDIKKELAILKEKSLKNANIVSEQSDKLGQIDYNNKIIDHNVKLSKWLLNLIDSTFGKIYQKINSVPKKEKKSKDYSLQTKVKSKSLSPIPNKFNNSPESDIINDLEEIKLIHNAMGEEIDNQNMVLENINNKSENISDNLESNIRHCKKIIRNK</sequence>